<evidence type="ECO:0008006" key="4">
    <source>
        <dbReference type="Google" id="ProtNLM"/>
    </source>
</evidence>
<keyword evidence="3" id="KW-1185">Reference proteome</keyword>
<name>A0A4S8KL79_DENBC</name>
<protein>
    <recommendedName>
        <fullName evidence="4">Tc1-like transposase DDE domain-containing protein</fullName>
    </recommendedName>
</protein>
<proteinExistence type="predicted"/>
<dbReference type="InterPro" id="IPR036397">
    <property type="entry name" value="RNaseH_sf"/>
</dbReference>
<dbReference type="OrthoDB" id="3226274at2759"/>
<dbReference type="Gene3D" id="3.30.420.10">
    <property type="entry name" value="Ribonuclease H-like superfamily/Ribonuclease H"/>
    <property type="match status" value="1"/>
</dbReference>
<evidence type="ECO:0000313" key="1">
    <source>
        <dbReference type="EMBL" id="THU76222.1"/>
    </source>
</evidence>
<organism evidence="2 3">
    <name type="scientific">Dendrothele bispora (strain CBS 962.96)</name>
    <dbReference type="NCBI Taxonomy" id="1314807"/>
    <lineage>
        <taxon>Eukaryota</taxon>
        <taxon>Fungi</taxon>
        <taxon>Dikarya</taxon>
        <taxon>Basidiomycota</taxon>
        <taxon>Agaricomycotina</taxon>
        <taxon>Agaricomycetes</taxon>
        <taxon>Agaricomycetidae</taxon>
        <taxon>Agaricales</taxon>
        <taxon>Agaricales incertae sedis</taxon>
        <taxon>Dendrothele</taxon>
    </lineage>
</organism>
<evidence type="ECO:0000313" key="2">
    <source>
        <dbReference type="EMBL" id="THU76223.1"/>
    </source>
</evidence>
<dbReference type="EMBL" id="ML181070">
    <property type="protein sequence ID" value="THU76222.1"/>
    <property type="molecule type" value="Genomic_DNA"/>
</dbReference>
<dbReference type="EMBL" id="ML181070">
    <property type="protein sequence ID" value="THU76223.1"/>
    <property type="molecule type" value="Genomic_DNA"/>
</dbReference>
<dbReference type="GO" id="GO:0003676">
    <property type="term" value="F:nucleic acid binding"/>
    <property type="evidence" value="ECO:0007669"/>
    <property type="project" value="InterPro"/>
</dbReference>
<reference evidence="2 3" key="1">
    <citation type="journal article" date="2019" name="Nat. Ecol. Evol.">
        <title>Megaphylogeny resolves global patterns of mushroom evolution.</title>
        <authorList>
            <person name="Varga T."/>
            <person name="Krizsan K."/>
            <person name="Foldi C."/>
            <person name="Dima B."/>
            <person name="Sanchez-Garcia M."/>
            <person name="Sanchez-Ramirez S."/>
            <person name="Szollosi G.J."/>
            <person name="Szarkandi J.G."/>
            <person name="Papp V."/>
            <person name="Albert L."/>
            <person name="Andreopoulos W."/>
            <person name="Angelini C."/>
            <person name="Antonin V."/>
            <person name="Barry K.W."/>
            <person name="Bougher N.L."/>
            <person name="Buchanan P."/>
            <person name="Buyck B."/>
            <person name="Bense V."/>
            <person name="Catcheside P."/>
            <person name="Chovatia M."/>
            <person name="Cooper J."/>
            <person name="Damon W."/>
            <person name="Desjardin D."/>
            <person name="Finy P."/>
            <person name="Geml J."/>
            <person name="Haridas S."/>
            <person name="Hughes K."/>
            <person name="Justo A."/>
            <person name="Karasinski D."/>
            <person name="Kautmanova I."/>
            <person name="Kiss B."/>
            <person name="Kocsube S."/>
            <person name="Kotiranta H."/>
            <person name="LaButti K.M."/>
            <person name="Lechner B.E."/>
            <person name="Liimatainen K."/>
            <person name="Lipzen A."/>
            <person name="Lukacs Z."/>
            <person name="Mihaltcheva S."/>
            <person name="Morgado L.N."/>
            <person name="Niskanen T."/>
            <person name="Noordeloos M.E."/>
            <person name="Ohm R.A."/>
            <person name="Ortiz-Santana B."/>
            <person name="Ovrebo C."/>
            <person name="Racz N."/>
            <person name="Riley R."/>
            <person name="Savchenko A."/>
            <person name="Shiryaev A."/>
            <person name="Soop K."/>
            <person name="Spirin V."/>
            <person name="Szebenyi C."/>
            <person name="Tomsovsky M."/>
            <person name="Tulloss R.E."/>
            <person name="Uehling J."/>
            <person name="Grigoriev I.V."/>
            <person name="Vagvolgyi C."/>
            <person name="Papp T."/>
            <person name="Martin F.M."/>
            <person name="Miettinen O."/>
            <person name="Hibbett D.S."/>
            <person name="Nagy L.G."/>
        </authorList>
    </citation>
    <scope>NUCLEOTIDE SEQUENCE [LARGE SCALE GENOMIC DNA]</scope>
    <source>
        <strain evidence="2 3">CBS 962.96</strain>
    </source>
</reference>
<accession>A0A4S8KL79</accession>
<gene>
    <name evidence="1" type="ORF">K435DRAFT_705298</name>
    <name evidence="2" type="ORF">K435DRAFT_705308</name>
</gene>
<dbReference type="Proteomes" id="UP000297245">
    <property type="component" value="Unassembled WGS sequence"/>
</dbReference>
<sequence>MNIIENVWAYVEHRVRRRVPLPKNTEELWTALKEEWYGLDMSYINNLYNSLPNRIKCLHQANGGPTRY</sequence>
<evidence type="ECO:0000313" key="3">
    <source>
        <dbReference type="Proteomes" id="UP000297245"/>
    </source>
</evidence>
<dbReference type="AlphaFoldDB" id="A0A4S8KL79"/>